<reference evidence="1 2" key="1">
    <citation type="submission" date="2022-03" db="EMBL/GenBank/DDBJ databases">
        <title>Luteimonas soily sp. nov., a novel bacterium isolated from the soil.</title>
        <authorList>
            <person name="Zhang X."/>
        </authorList>
    </citation>
    <scope>NUCLEOTIDE SEQUENCE [LARGE SCALE GENOMIC DNA]</scope>
    <source>
        <strain evidence="1 2">50</strain>
    </source>
</reference>
<keyword evidence="2" id="KW-1185">Reference proteome</keyword>
<name>A0ABT0A4P1_9GAMM</name>
<gene>
    <name evidence="1" type="ORF">MQC88_08245</name>
</gene>
<dbReference type="Proteomes" id="UP001165423">
    <property type="component" value="Unassembled WGS sequence"/>
</dbReference>
<comment type="caution">
    <text evidence="1">The sequence shown here is derived from an EMBL/GenBank/DDBJ whole genome shotgun (WGS) entry which is preliminary data.</text>
</comment>
<organism evidence="1 2">
    <name type="scientific">Cognatiluteimonas sedimenti</name>
    <dbReference type="NCBI Taxonomy" id="2927791"/>
    <lineage>
        <taxon>Bacteria</taxon>
        <taxon>Pseudomonadati</taxon>
        <taxon>Pseudomonadota</taxon>
        <taxon>Gammaproteobacteria</taxon>
        <taxon>Lysobacterales</taxon>
        <taxon>Lysobacteraceae</taxon>
        <taxon>Cognatiluteimonas</taxon>
    </lineage>
</organism>
<proteinExistence type="predicted"/>
<evidence type="ECO:0000313" key="1">
    <source>
        <dbReference type="EMBL" id="MCJ0825944.1"/>
    </source>
</evidence>
<dbReference type="EMBL" id="JALGCL010000002">
    <property type="protein sequence ID" value="MCJ0825944.1"/>
    <property type="molecule type" value="Genomic_DNA"/>
</dbReference>
<accession>A0ABT0A4P1</accession>
<protein>
    <submittedName>
        <fullName evidence="1">Uncharacterized protein</fullName>
    </submittedName>
</protein>
<sequence length="86" mass="9228">MAEVTLYTFNHKEVATALIKQQGIHEGRWTLAMTFSISVSNIGSQDPNTQLKPGLVAVVDAIGLQRAQLGENNHSLTVDAAEVNPA</sequence>
<evidence type="ECO:0000313" key="2">
    <source>
        <dbReference type="Proteomes" id="UP001165423"/>
    </source>
</evidence>
<dbReference type="RefSeq" id="WP_243320941.1">
    <property type="nucleotide sequence ID" value="NZ_JALGCL010000002.1"/>
</dbReference>